<dbReference type="EMBL" id="DSGB01000004">
    <property type="protein sequence ID" value="HER95904.1"/>
    <property type="molecule type" value="Genomic_DNA"/>
</dbReference>
<sequence>MAKFLSQPNALQLWALLSGGWLRQRDDDRSAPSACFYTALADRLAIWAESELCALTLGNGIIDTQKRGRRHGR</sequence>
<proteinExistence type="predicted"/>
<gene>
    <name evidence="1" type="ORF">ENO59_05235</name>
</gene>
<evidence type="ECO:0000313" key="1">
    <source>
        <dbReference type="EMBL" id="HER95904.1"/>
    </source>
</evidence>
<accession>A0A7V2F5V4</accession>
<protein>
    <submittedName>
        <fullName evidence="1">Uncharacterized protein</fullName>
    </submittedName>
</protein>
<dbReference type="AlphaFoldDB" id="A0A7V2F5V4"/>
<reference evidence="1" key="1">
    <citation type="journal article" date="2020" name="mSystems">
        <title>Genome- and Community-Level Interaction Insights into Carbon Utilization and Element Cycling Functions of Hydrothermarchaeota in Hydrothermal Sediment.</title>
        <authorList>
            <person name="Zhou Z."/>
            <person name="Liu Y."/>
            <person name="Xu W."/>
            <person name="Pan J."/>
            <person name="Luo Z.H."/>
            <person name="Li M."/>
        </authorList>
    </citation>
    <scope>NUCLEOTIDE SEQUENCE [LARGE SCALE GENOMIC DNA]</scope>
    <source>
        <strain evidence="1">SpSt-143</strain>
    </source>
</reference>
<comment type="caution">
    <text evidence="1">The sequence shown here is derived from an EMBL/GenBank/DDBJ whole genome shotgun (WGS) entry which is preliminary data.</text>
</comment>
<organism evidence="1">
    <name type="scientific">Rhodothermus marinus</name>
    <name type="common">Rhodothermus obamensis</name>
    <dbReference type="NCBI Taxonomy" id="29549"/>
    <lineage>
        <taxon>Bacteria</taxon>
        <taxon>Pseudomonadati</taxon>
        <taxon>Rhodothermota</taxon>
        <taxon>Rhodothermia</taxon>
        <taxon>Rhodothermales</taxon>
        <taxon>Rhodothermaceae</taxon>
        <taxon>Rhodothermus</taxon>
    </lineage>
</organism>
<name>A0A7V2F5V4_RHOMR</name>